<evidence type="ECO:0000313" key="2">
    <source>
        <dbReference type="Proteomes" id="UP001187343"/>
    </source>
</evidence>
<evidence type="ECO:0000313" key="1">
    <source>
        <dbReference type="EMBL" id="KAK2876500.1"/>
    </source>
</evidence>
<name>A0AA88TFI6_9TELE</name>
<dbReference type="EMBL" id="JAUYZG010000020">
    <property type="protein sequence ID" value="KAK2876500.1"/>
    <property type="molecule type" value="Genomic_DNA"/>
</dbReference>
<reference evidence="1" key="1">
    <citation type="submission" date="2023-08" db="EMBL/GenBank/DDBJ databases">
        <title>Chromosome-level Genome Assembly of mud carp (Cirrhinus molitorella).</title>
        <authorList>
            <person name="Liu H."/>
        </authorList>
    </citation>
    <scope>NUCLEOTIDE SEQUENCE</scope>
    <source>
        <strain evidence="1">Prfri</strain>
        <tissue evidence="1">Muscle</tissue>
    </source>
</reference>
<dbReference type="Proteomes" id="UP001187343">
    <property type="component" value="Unassembled WGS sequence"/>
</dbReference>
<sequence length="85" mass="9759">MLAAKTEGEQRTPRGVIFILEHECLSQEQVSYLHPICTRKSHWHVLLRIHCAFHSINCGAAFPSDFKSVPRRLTELEIVTNEMSL</sequence>
<comment type="caution">
    <text evidence="1">The sequence shown here is derived from an EMBL/GenBank/DDBJ whole genome shotgun (WGS) entry which is preliminary data.</text>
</comment>
<protein>
    <submittedName>
        <fullName evidence="1">Uncharacterized protein</fullName>
    </submittedName>
</protein>
<proteinExistence type="predicted"/>
<accession>A0AA88TFI6</accession>
<organism evidence="1 2">
    <name type="scientific">Cirrhinus molitorella</name>
    <name type="common">mud carp</name>
    <dbReference type="NCBI Taxonomy" id="172907"/>
    <lineage>
        <taxon>Eukaryota</taxon>
        <taxon>Metazoa</taxon>
        <taxon>Chordata</taxon>
        <taxon>Craniata</taxon>
        <taxon>Vertebrata</taxon>
        <taxon>Euteleostomi</taxon>
        <taxon>Actinopterygii</taxon>
        <taxon>Neopterygii</taxon>
        <taxon>Teleostei</taxon>
        <taxon>Ostariophysi</taxon>
        <taxon>Cypriniformes</taxon>
        <taxon>Cyprinidae</taxon>
        <taxon>Labeoninae</taxon>
        <taxon>Labeonini</taxon>
        <taxon>Cirrhinus</taxon>
    </lineage>
</organism>
<keyword evidence="2" id="KW-1185">Reference proteome</keyword>
<dbReference type="AlphaFoldDB" id="A0AA88TFI6"/>
<gene>
    <name evidence="1" type="ORF">Q8A67_020596</name>
</gene>